<name>A0ABU3N2K4_9SPHN</name>
<accession>A0ABU3N2K4</accession>
<dbReference type="EMBL" id="JALMLT010000002">
    <property type="protein sequence ID" value="MDT8758770.1"/>
    <property type="molecule type" value="Genomic_DNA"/>
</dbReference>
<gene>
    <name evidence="2" type="ORF">MZO42_08670</name>
</gene>
<comment type="caution">
    <text evidence="2">The sequence shown here is derived from an EMBL/GenBank/DDBJ whole genome shotgun (WGS) entry which is preliminary data.</text>
</comment>
<proteinExistence type="predicted"/>
<dbReference type="InterPro" id="IPR051677">
    <property type="entry name" value="AfsR-DnrI-RedD_regulator"/>
</dbReference>
<dbReference type="InterPro" id="IPR036388">
    <property type="entry name" value="WH-like_DNA-bd_sf"/>
</dbReference>
<sequence>MTVSPHSRRLVAPEVRRSGSALAGEAEIDSKGRGKMTTAAKWDMRLLDGFHLSCAGASVMVKARKGVALLAFLALQRDRSADRETLAALLWEDADRAQARVSLRQLLSALRKLHPAAGPLVEADGEYIRLSPDVAVDVARFETMIEGTAAARMSACELYRSDLLASFHLRDAPAFHDWLVVEQTRLRNNFVAMLVEVMEDAERNEAGSTRGMSAALRLLRIDPYNEIGHRSLMRIYARQGRSALAIHQYRSLTALLRRELQITPEASTISLYEDLVRRRRHASAGPGFTARAA</sequence>
<dbReference type="InterPro" id="IPR011990">
    <property type="entry name" value="TPR-like_helical_dom_sf"/>
</dbReference>
<evidence type="ECO:0000313" key="2">
    <source>
        <dbReference type="EMBL" id="MDT8758770.1"/>
    </source>
</evidence>
<dbReference type="PANTHER" id="PTHR35807">
    <property type="entry name" value="TRANSCRIPTIONAL REGULATOR REDD-RELATED"/>
    <property type="match status" value="1"/>
</dbReference>
<dbReference type="Gene3D" id="1.25.40.10">
    <property type="entry name" value="Tetratricopeptide repeat domain"/>
    <property type="match status" value="1"/>
</dbReference>
<reference evidence="2" key="1">
    <citation type="submission" date="2022-04" db="EMBL/GenBank/DDBJ databases">
        <title>Tomato heritable bacteria conferring resistance against bacterial wilt.</title>
        <authorList>
            <person name="Yin J."/>
        </authorList>
    </citation>
    <scope>NUCLEOTIDE SEQUENCE</scope>
    <source>
        <strain evidence="2">Cra20</strain>
    </source>
</reference>
<dbReference type="Pfam" id="PF03704">
    <property type="entry name" value="BTAD"/>
    <property type="match status" value="1"/>
</dbReference>
<organism evidence="2">
    <name type="scientific">Sphingomonas psychrotolerans</name>
    <dbReference type="NCBI Taxonomy" id="1327635"/>
    <lineage>
        <taxon>Bacteria</taxon>
        <taxon>Pseudomonadati</taxon>
        <taxon>Pseudomonadota</taxon>
        <taxon>Alphaproteobacteria</taxon>
        <taxon>Sphingomonadales</taxon>
        <taxon>Sphingomonadaceae</taxon>
        <taxon>Sphingomonas</taxon>
    </lineage>
</organism>
<dbReference type="Gene3D" id="1.10.10.10">
    <property type="entry name" value="Winged helix-like DNA-binding domain superfamily/Winged helix DNA-binding domain"/>
    <property type="match status" value="1"/>
</dbReference>
<dbReference type="SMART" id="SM01043">
    <property type="entry name" value="BTAD"/>
    <property type="match status" value="1"/>
</dbReference>
<feature type="domain" description="Bacterial transcriptional activator" evidence="1">
    <location>
        <begin position="136"/>
        <end position="276"/>
    </location>
</feature>
<protein>
    <recommendedName>
        <fullName evidence="1">Bacterial transcriptional activator domain-containing protein</fullName>
    </recommendedName>
</protein>
<evidence type="ECO:0000259" key="1">
    <source>
        <dbReference type="SMART" id="SM01043"/>
    </source>
</evidence>
<dbReference type="SUPFAM" id="SSF48452">
    <property type="entry name" value="TPR-like"/>
    <property type="match status" value="1"/>
</dbReference>
<dbReference type="InterPro" id="IPR005158">
    <property type="entry name" value="BTAD"/>
</dbReference>